<dbReference type="Gene3D" id="3.50.50.60">
    <property type="entry name" value="FAD/NAD(P)-binding domain"/>
    <property type="match status" value="1"/>
</dbReference>
<feature type="domain" description="Pyridine nucleotide-disulphide oxidoreductase N-terminal" evidence="1">
    <location>
        <begin position="5"/>
        <end position="44"/>
    </location>
</feature>
<protein>
    <recommendedName>
        <fullName evidence="1">Pyridine nucleotide-disulphide oxidoreductase N-terminal domain-containing protein</fullName>
    </recommendedName>
</protein>
<proteinExistence type="predicted"/>
<organism evidence="2 3">
    <name type="scientific">Kitasatospora acidiphila</name>
    <dbReference type="NCBI Taxonomy" id="2567942"/>
    <lineage>
        <taxon>Bacteria</taxon>
        <taxon>Bacillati</taxon>
        <taxon>Actinomycetota</taxon>
        <taxon>Actinomycetes</taxon>
        <taxon>Kitasatosporales</taxon>
        <taxon>Streptomycetaceae</taxon>
        <taxon>Kitasatospora</taxon>
    </lineage>
</organism>
<dbReference type="EMBL" id="VIGB01000003">
    <property type="protein sequence ID" value="TQF07134.1"/>
    <property type="molecule type" value="Genomic_DNA"/>
</dbReference>
<sequence>MRGTSGVAAVELATAWQALGSRVTLLVRRAALLPRLEPFAGEALHADGYRGSRWTSSAGPFGPLCGARVAGSVPSGRPSTFTQASTGAGRAVVCRVTGHSPGGSVRPPSR</sequence>
<evidence type="ECO:0000313" key="3">
    <source>
        <dbReference type="Proteomes" id="UP000319103"/>
    </source>
</evidence>
<evidence type="ECO:0000313" key="2">
    <source>
        <dbReference type="EMBL" id="TQF07134.1"/>
    </source>
</evidence>
<dbReference type="AlphaFoldDB" id="A0A540WFE4"/>
<reference evidence="2 3" key="1">
    <citation type="submission" date="2019-06" db="EMBL/GenBank/DDBJ databases">
        <title>Description of Kitasatospora acidophila sp. nov. isolated from pine grove soil, and reclassification of Streptomyces novaecaesareae to Kitasatospora novaeceasareae comb. nov.</title>
        <authorList>
            <person name="Kim M.J."/>
        </authorList>
    </citation>
    <scope>NUCLEOTIDE SEQUENCE [LARGE SCALE GENOMIC DNA]</scope>
    <source>
        <strain evidence="2 3">MMS16-CNU292</strain>
    </source>
</reference>
<name>A0A540WFE4_9ACTN</name>
<dbReference type="Pfam" id="PF00070">
    <property type="entry name" value="Pyr_redox"/>
    <property type="match status" value="1"/>
</dbReference>
<evidence type="ECO:0000259" key="1">
    <source>
        <dbReference type="Pfam" id="PF00070"/>
    </source>
</evidence>
<gene>
    <name evidence="2" type="ORF">E6W39_04545</name>
</gene>
<comment type="caution">
    <text evidence="2">The sequence shown here is derived from an EMBL/GenBank/DDBJ whole genome shotgun (WGS) entry which is preliminary data.</text>
</comment>
<accession>A0A540WFE4</accession>
<dbReference type="InterPro" id="IPR039648">
    <property type="entry name" value="DHPH_N"/>
</dbReference>
<keyword evidence="3" id="KW-1185">Reference proteome</keyword>
<dbReference type="Proteomes" id="UP000319103">
    <property type="component" value="Unassembled WGS sequence"/>
</dbReference>
<dbReference type="InterPro" id="IPR036188">
    <property type="entry name" value="FAD/NAD-bd_sf"/>
</dbReference>